<dbReference type="Proteomes" id="UP001623348">
    <property type="component" value="Unassembled WGS sequence"/>
</dbReference>
<dbReference type="AlphaFoldDB" id="A0ABC9X9X6"/>
<reference evidence="1 2" key="1">
    <citation type="submission" date="2024-06" db="EMBL/GenBank/DDBJ databases">
        <title>The draft genome of Grus japonensis, version 3.</title>
        <authorList>
            <person name="Nabeshima K."/>
            <person name="Suzuki S."/>
            <person name="Onuma M."/>
        </authorList>
    </citation>
    <scope>NUCLEOTIDE SEQUENCE [LARGE SCALE GENOMIC DNA]</scope>
    <source>
        <strain evidence="1 2">451A</strain>
    </source>
</reference>
<organism evidence="1 2">
    <name type="scientific">Grus japonensis</name>
    <name type="common">Japanese crane</name>
    <name type="synonym">Red-crowned crane</name>
    <dbReference type="NCBI Taxonomy" id="30415"/>
    <lineage>
        <taxon>Eukaryota</taxon>
        <taxon>Metazoa</taxon>
        <taxon>Chordata</taxon>
        <taxon>Craniata</taxon>
        <taxon>Vertebrata</taxon>
        <taxon>Euteleostomi</taxon>
        <taxon>Archelosauria</taxon>
        <taxon>Archosauria</taxon>
        <taxon>Dinosauria</taxon>
        <taxon>Saurischia</taxon>
        <taxon>Theropoda</taxon>
        <taxon>Coelurosauria</taxon>
        <taxon>Aves</taxon>
        <taxon>Neognathae</taxon>
        <taxon>Neoaves</taxon>
        <taxon>Gruiformes</taxon>
        <taxon>Gruidae</taxon>
        <taxon>Grus</taxon>
    </lineage>
</organism>
<dbReference type="EMBL" id="BAAFJT010000011">
    <property type="protein sequence ID" value="GAB0194401.1"/>
    <property type="molecule type" value="Genomic_DNA"/>
</dbReference>
<keyword evidence="2" id="KW-1185">Reference proteome</keyword>
<name>A0ABC9X9X6_GRUJA</name>
<accession>A0ABC9X9X6</accession>
<protein>
    <submittedName>
        <fullName evidence="1">Uncharacterized protein</fullName>
    </submittedName>
</protein>
<gene>
    <name evidence="1" type="ORF">GRJ2_001905400</name>
</gene>
<evidence type="ECO:0000313" key="2">
    <source>
        <dbReference type="Proteomes" id="UP001623348"/>
    </source>
</evidence>
<proteinExistence type="predicted"/>
<evidence type="ECO:0000313" key="1">
    <source>
        <dbReference type="EMBL" id="GAB0194401.1"/>
    </source>
</evidence>
<sequence length="118" mass="12692">MRQDPERFVERRLQPGCREAQGPTVASVCGAARRAPRAAGDPALLPGSSRCLELVVTVGRLVRPSRRRAPRQRCSTLQLQPSSCRDSATFRFASSDLAVAGIFAGQAFGCPACRARGH</sequence>
<comment type="caution">
    <text evidence="1">The sequence shown here is derived from an EMBL/GenBank/DDBJ whole genome shotgun (WGS) entry which is preliminary data.</text>
</comment>